<evidence type="ECO:0000313" key="1">
    <source>
        <dbReference type="EMBL" id="VEL28686.1"/>
    </source>
</evidence>
<reference evidence="1" key="1">
    <citation type="submission" date="2018-11" db="EMBL/GenBank/DDBJ databases">
        <authorList>
            <consortium name="Pathogen Informatics"/>
        </authorList>
    </citation>
    <scope>NUCLEOTIDE SEQUENCE</scope>
</reference>
<proteinExistence type="predicted"/>
<dbReference type="AlphaFoldDB" id="A0A3S5FF06"/>
<keyword evidence="2" id="KW-1185">Reference proteome</keyword>
<sequence>MSQACAVETRENLTDWSILDAETRPPDATVKSSHLSWVQGEVATPAGVPCTGGFRRRLAHTSSAHVAGRVFARNK</sequence>
<dbReference type="Proteomes" id="UP000784294">
    <property type="component" value="Unassembled WGS sequence"/>
</dbReference>
<accession>A0A3S5FF06</accession>
<evidence type="ECO:0000313" key="2">
    <source>
        <dbReference type="Proteomes" id="UP000784294"/>
    </source>
</evidence>
<name>A0A3S5FF06_9PLAT</name>
<comment type="caution">
    <text evidence="1">The sequence shown here is derived from an EMBL/GenBank/DDBJ whole genome shotgun (WGS) entry which is preliminary data.</text>
</comment>
<dbReference type="EMBL" id="CAAALY010096876">
    <property type="protein sequence ID" value="VEL28686.1"/>
    <property type="molecule type" value="Genomic_DNA"/>
</dbReference>
<organism evidence="1 2">
    <name type="scientific">Protopolystoma xenopodis</name>
    <dbReference type="NCBI Taxonomy" id="117903"/>
    <lineage>
        <taxon>Eukaryota</taxon>
        <taxon>Metazoa</taxon>
        <taxon>Spiralia</taxon>
        <taxon>Lophotrochozoa</taxon>
        <taxon>Platyhelminthes</taxon>
        <taxon>Monogenea</taxon>
        <taxon>Polyopisthocotylea</taxon>
        <taxon>Polystomatidea</taxon>
        <taxon>Polystomatidae</taxon>
        <taxon>Protopolystoma</taxon>
    </lineage>
</organism>
<gene>
    <name evidence="1" type="ORF">PXEA_LOCUS22126</name>
</gene>
<protein>
    <submittedName>
        <fullName evidence="1">Uncharacterized protein</fullName>
    </submittedName>
</protein>